<dbReference type="PANTHER" id="PTHR43877">
    <property type="entry name" value="AMINOALKYLPHOSPHONATE N-ACETYLTRANSFERASE-RELATED-RELATED"/>
    <property type="match status" value="1"/>
</dbReference>
<dbReference type="SUPFAM" id="SSF55729">
    <property type="entry name" value="Acyl-CoA N-acyltransferases (Nat)"/>
    <property type="match status" value="1"/>
</dbReference>
<accession>A0A6M1RAZ8</accession>
<dbReference type="AlphaFoldDB" id="A0A6M1RAZ8"/>
<reference evidence="4 5" key="1">
    <citation type="submission" date="2020-02" db="EMBL/GenBank/DDBJ databases">
        <title>The draft genome of Grimontia sedimenta sp. nov., isolated from benthic sediments near coral reefs south of Kuwait.</title>
        <authorList>
            <person name="Mahmoud H.M."/>
            <person name="Jose L."/>
            <person name="Eapen S."/>
        </authorList>
    </citation>
    <scope>NUCLEOTIDE SEQUENCE [LARGE SCALE GENOMIC DNA]</scope>
    <source>
        <strain evidence="4 5">S25</strain>
    </source>
</reference>
<keyword evidence="1 4" id="KW-0808">Transferase</keyword>
<keyword evidence="5" id="KW-1185">Reference proteome</keyword>
<evidence type="ECO:0000256" key="2">
    <source>
        <dbReference type="ARBA" id="ARBA00023315"/>
    </source>
</evidence>
<dbReference type="InterPro" id="IPR050832">
    <property type="entry name" value="Bact_Acetyltransf"/>
</dbReference>
<evidence type="ECO:0000259" key="3">
    <source>
        <dbReference type="PROSITE" id="PS51186"/>
    </source>
</evidence>
<comment type="caution">
    <text evidence="4">The sequence shown here is derived from an EMBL/GenBank/DDBJ whole genome shotgun (WGS) entry which is preliminary data.</text>
</comment>
<name>A0A6M1RAZ8_9GAMM</name>
<dbReference type="InterPro" id="IPR016181">
    <property type="entry name" value="Acyl_CoA_acyltransferase"/>
</dbReference>
<proteinExistence type="predicted"/>
<dbReference type="PROSITE" id="PS51186">
    <property type="entry name" value="GNAT"/>
    <property type="match status" value="1"/>
</dbReference>
<protein>
    <submittedName>
        <fullName evidence="4">GNAT family N-acetyltransferase</fullName>
    </submittedName>
</protein>
<evidence type="ECO:0000313" key="4">
    <source>
        <dbReference type="EMBL" id="NGN97296.1"/>
    </source>
</evidence>
<dbReference type="Gene3D" id="3.40.630.30">
    <property type="match status" value="1"/>
</dbReference>
<sequence length="138" mass="15462">MIRAASESDADGIREVSKHLGYAELSPEQSFLNLVAILSSPNDHIYVTERNGSIIGWLHLFYAKRLASEGFHEIGGLVVSPKYRGQGIGRALVEYALDNNDGEIRVRCNAQRVESHKFYEAIGFRCSKAQHVFQIRAQ</sequence>
<dbReference type="RefSeq" id="WP_165012294.1">
    <property type="nucleotide sequence ID" value="NZ_JAALDL010000003.1"/>
</dbReference>
<gene>
    <name evidence="4" type="ORF">G5S52_06365</name>
</gene>
<feature type="domain" description="N-acetyltransferase" evidence="3">
    <location>
        <begin position="1"/>
        <end position="138"/>
    </location>
</feature>
<dbReference type="GO" id="GO:0016747">
    <property type="term" value="F:acyltransferase activity, transferring groups other than amino-acyl groups"/>
    <property type="evidence" value="ECO:0007669"/>
    <property type="project" value="InterPro"/>
</dbReference>
<dbReference type="Proteomes" id="UP000473008">
    <property type="component" value="Unassembled WGS sequence"/>
</dbReference>
<keyword evidence="2" id="KW-0012">Acyltransferase</keyword>
<dbReference type="Pfam" id="PF00583">
    <property type="entry name" value="Acetyltransf_1"/>
    <property type="match status" value="1"/>
</dbReference>
<evidence type="ECO:0000256" key="1">
    <source>
        <dbReference type="ARBA" id="ARBA00022679"/>
    </source>
</evidence>
<dbReference type="CDD" id="cd04301">
    <property type="entry name" value="NAT_SF"/>
    <property type="match status" value="1"/>
</dbReference>
<dbReference type="InterPro" id="IPR000182">
    <property type="entry name" value="GNAT_dom"/>
</dbReference>
<organism evidence="4 5">
    <name type="scientific">Grimontia sedimenti</name>
    <dbReference type="NCBI Taxonomy" id="2711294"/>
    <lineage>
        <taxon>Bacteria</taxon>
        <taxon>Pseudomonadati</taxon>
        <taxon>Pseudomonadota</taxon>
        <taxon>Gammaproteobacteria</taxon>
        <taxon>Vibrionales</taxon>
        <taxon>Vibrionaceae</taxon>
        <taxon>Grimontia</taxon>
    </lineage>
</organism>
<evidence type="ECO:0000313" key="5">
    <source>
        <dbReference type="Proteomes" id="UP000473008"/>
    </source>
</evidence>
<dbReference type="EMBL" id="JAALDL010000003">
    <property type="protein sequence ID" value="NGN97296.1"/>
    <property type="molecule type" value="Genomic_DNA"/>
</dbReference>